<protein>
    <recommendedName>
        <fullName evidence="7">F5/8 type C domain-containing protein</fullName>
    </recommendedName>
</protein>
<dbReference type="PROSITE" id="PS50022">
    <property type="entry name" value="FA58C_3"/>
    <property type="match status" value="3"/>
</dbReference>
<dbReference type="EMBL" id="PYLQ01000005">
    <property type="protein sequence ID" value="PST42356.1"/>
    <property type="molecule type" value="Genomic_DNA"/>
</dbReference>
<keyword evidence="3" id="KW-0326">Glycosidase</keyword>
<dbReference type="SUPFAM" id="SSF51445">
    <property type="entry name" value="(Trans)glycosidases"/>
    <property type="match status" value="1"/>
</dbReference>
<dbReference type="Gene3D" id="2.60.120.260">
    <property type="entry name" value="Galactose-binding domain-like"/>
    <property type="match status" value="3"/>
</dbReference>
<keyword evidence="6" id="KW-0732">Signal</keyword>
<dbReference type="InterPro" id="IPR052764">
    <property type="entry name" value="GH20_Enzymes"/>
</dbReference>
<feature type="signal peptide" evidence="6">
    <location>
        <begin position="1"/>
        <end position="42"/>
    </location>
</feature>
<feature type="chain" id="PRO_5015394704" description="F5/8 type C domain-containing protein" evidence="6">
    <location>
        <begin position="43"/>
        <end position="1635"/>
    </location>
</feature>
<dbReference type="Pfam" id="PF22633">
    <property type="entry name" value="F5_F8_type_C_2"/>
    <property type="match status" value="1"/>
</dbReference>
<accession>A0A2T3G490</accession>
<dbReference type="GO" id="GO:0004563">
    <property type="term" value="F:beta-N-acetylhexosaminidase activity"/>
    <property type="evidence" value="ECO:0007669"/>
    <property type="project" value="InterPro"/>
</dbReference>
<dbReference type="GO" id="GO:0005975">
    <property type="term" value="P:carbohydrate metabolic process"/>
    <property type="evidence" value="ECO:0007669"/>
    <property type="project" value="InterPro"/>
</dbReference>
<evidence type="ECO:0000256" key="4">
    <source>
        <dbReference type="PIRSR" id="PIRSR625705-1"/>
    </source>
</evidence>
<sequence>MFGLFFLKRREKNMKLKKKSVVAVLTLSMSMGSVLSMVPVFAETSQQNLALNKTAYVSAEYGTMPRKNLTDGNEKTRWSTESGPTQWAYIDLGQEYEMNKFQMFWENESTYASAYNIYVSNDLNSWGEPVLSRTDNKNVVSEELLGSKVSGRYVKLEVTEMKGYPNVSCYEFKIFNTDEKVQDPNTNVALKKTAIASSQEAESVKAANAVDGNTSSRSSRWGSNIGNGPDWIYVDLGERMNVNTVKVFWETRKATAYKIQIADTESAPQESDWQTVKEFKERPKSLNEKIVLDQIYKARYVRLYVDSHTSEDPDGGIAWNTISIYELEVYGGNPDEKMSMSDVLNGIQVETPKTGDKKLKVTLPEVEGYTVEYNGTDFEQVVDENLTIYQPISDKNVKVSFKITDNDTNDYKFKEIAVTVPGSQKNDETANKAPNVLPELAEWNGGHGNYTVSKGARIVYKDSSLQKTAEALANDYEDITGKSIAVVKGESKTGDITLALTKDKSLGLQDEGYLMDIDDSINIKAETTTGAYWATRTILQSIKQSGNVPCGTTRDYPLYKVRSFILDVGRKTFTMDYLKQIVKQMSWYKMNDFQVHLNDNLISIESLADPMTGYSAFRLESDVKKGGNNGLNQQDLTSTDLFYTKKEFKDFIKDSRDYGVSIVPEIDTPAHSLALTKVRPDLRHGTNGRENDHLALRDKYDESLGFVQSIFDEYMKTSDPVFDEQTTVHVGADEYNADKEAYRRFSDDMLKYVQDSGRTARIWGSLTQCSGKTPVRSKDVQMNLWNFGYANMDQMYEQGYDLINCNDGHYYIVPNAGYYYDYLNNNILYNQAINSISGVTIPAGDEQMLGGAIAVWNDMTDYLENGISEYDVYDRLQNAIPLFGAKLWGKGDKTLDQANSLRTTLGDAPGTNFGYEAAKDENGVIAHYNLDELNQLNNHENVELASLDSHDALRLLGNKSYATTSFSTVGLNNDLRVKVKRESSSEEEQILFESSYGSIKAVQKETGKVGLSRENHDYSFNYELPVNQWVELEFKNRKEVIDLYVNGQLVDTLGDDEQVSGRPLKATMMIPFERIGSKKHAFKGYVDDIRLGTQKTYASTMELDYLVTSASYIADESQNKQLQEKIKEAKVILKEYDPNEQTILTLTNEIKELVNGIDYKKANYTRVDHYLNSIPKDLSIYTEDSVKNLQFVIDMIQRELPKSMQDTVDQYEVELTKALTKLQLKSQVNVNYIDNSKLTATASSYQHDGSDPKNVLDDNPSTMWHTDWNLSTPHWIAFENKEEMSVNGLTYVPRQTGKNGNVTKYRIETSDDGINWKTVKEGNLSSDSSTKVIEFDTVKTKHLRLYYVEAVNNNGSAAEIKLHRADIPADVDGLKDVINKAKAMEDIGYLSTSWNHLQDTIKAAEGLVNAENPDANEIEIMKRQLTDAMVKLVLSVDNEQLKSFVDDLSNLEQKDYTKDSWKQFQTVLKEAQDVISNHDATKDEINDMYQKLLDAYNGLVTLNDKSGLTDLISKADQLQEKDYTKDSWKQLVEALTQAKEVSAKEDATKEEINEAIFNLEKTMNALKKVDSSTKDDNTSKGNTSSKDNQVITSTTKNDKKQSSTAKTGDETNIILFVLMAFMSWLGIKKVKKEEL</sequence>
<dbReference type="Pfam" id="PF00754">
    <property type="entry name" value="F5_F8_type_C"/>
    <property type="match status" value="2"/>
</dbReference>
<evidence type="ECO:0000256" key="3">
    <source>
        <dbReference type="ARBA" id="ARBA00023295"/>
    </source>
</evidence>
<evidence type="ECO:0000256" key="5">
    <source>
        <dbReference type="SAM" id="MobiDB-lite"/>
    </source>
</evidence>
<dbReference type="CDD" id="cd06564">
    <property type="entry name" value="GH20_DspB_LnbB-like"/>
    <property type="match status" value="1"/>
</dbReference>
<reference evidence="8 9" key="1">
    <citation type="journal article" date="2019" name="Int. J. Syst. Evol. Microbiol.">
        <title>Faecalibacillus intestinalis gen. nov., sp. nov. and Faecalibacillus faecis sp. nov., isolated from human faeces.</title>
        <authorList>
            <person name="Seo B."/>
            <person name="Jeon K."/>
            <person name="Baek I."/>
            <person name="Lee Y.M."/>
            <person name="Baek K."/>
            <person name="Ko G."/>
        </authorList>
    </citation>
    <scope>NUCLEOTIDE SEQUENCE [LARGE SCALE GENOMIC DNA]</scope>
    <source>
        <strain evidence="8 9">SNUG30099</strain>
    </source>
</reference>
<name>A0A2T3G490_9FIRM</name>
<evidence type="ECO:0000259" key="7">
    <source>
        <dbReference type="PROSITE" id="PS50022"/>
    </source>
</evidence>
<dbReference type="Pfam" id="PF00728">
    <property type="entry name" value="Glyco_hydro_20"/>
    <property type="match status" value="1"/>
</dbReference>
<dbReference type="InterPro" id="IPR000421">
    <property type="entry name" value="FA58C"/>
</dbReference>
<dbReference type="InterPro" id="IPR013320">
    <property type="entry name" value="ConA-like_dom_sf"/>
</dbReference>
<dbReference type="Proteomes" id="UP000240974">
    <property type="component" value="Unassembled WGS sequence"/>
</dbReference>
<feature type="compositionally biased region" description="Polar residues" evidence="5">
    <location>
        <begin position="1579"/>
        <end position="1595"/>
    </location>
</feature>
<feature type="domain" description="F5/8 type C" evidence="7">
    <location>
        <begin position="169"/>
        <end position="332"/>
    </location>
</feature>
<dbReference type="PANTHER" id="PTHR43678:SF1">
    <property type="entry name" value="BETA-N-ACETYLHEXOSAMINIDASE"/>
    <property type="match status" value="1"/>
</dbReference>
<dbReference type="Gene3D" id="3.20.20.80">
    <property type="entry name" value="Glycosidases"/>
    <property type="match status" value="1"/>
</dbReference>
<gene>
    <name evidence="8" type="ORF">C7U54_05220</name>
</gene>
<dbReference type="InterPro" id="IPR015882">
    <property type="entry name" value="HEX_bac_N"/>
</dbReference>
<evidence type="ECO:0000256" key="6">
    <source>
        <dbReference type="SAM" id="SignalP"/>
    </source>
</evidence>
<feature type="region of interest" description="Disordered" evidence="5">
    <location>
        <begin position="1570"/>
        <end position="1604"/>
    </location>
</feature>
<evidence type="ECO:0000313" key="8">
    <source>
        <dbReference type="EMBL" id="PST42356.1"/>
    </source>
</evidence>
<dbReference type="InterPro" id="IPR008979">
    <property type="entry name" value="Galactose-bd-like_sf"/>
</dbReference>
<dbReference type="Gene3D" id="3.30.379.10">
    <property type="entry name" value="Chitobiase/beta-hexosaminidase domain 2-like"/>
    <property type="match status" value="1"/>
</dbReference>
<feature type="active site" description="Proton donor" evidence="4">
    <location>
        <position position="734"/>
    </location>
</feature>
<dbReference type="SUPFAM" id="SSF55545">
    <property type="entry name" value="beta-N-acetylhexosaminidase-like domain"/>
    <property type="match status" value="1"/>
</dbReference>
<comment type="similarity">
    <text evidence="1">Belongs to the glycosyl hydrolase 20 family.</text>
</comment>
<dbReference type="InterPro" id="IPR015883">
    <property type="entry name" value="Glyco_hydro_20_cat"/>
</dbReference>
<dbReference type="InterPro" id="IPR017853">
    <property type="entry name" value="GH"/>
</dbReference>
<dbReference type="Gene3D" id="1.20.1270.90">
    <property type="entry name" value="AF1782-like"/>
    <property type="match status" value="1"/>
</dbReference>
<comment type="caution">
    <text evidence="8">The sequence shown here is derived from an EMBL/GenBank/DDBJ whole genome shotgun (WGS) entry which is preliminary data.</text>
</comment>
<dbReference type="Pfam" id="PF02838">
    <property type="entry name" value="Glyco_hydro_20b"/>
    <property type="match status" value="1"/>
</dbReference>
<evidence type="ECO:0000256" key="2">
    <source>
        <dbReference type="ARBA" id="ARBA00022801"/>
    </source>
</evidence>
<evidence type="ECO:0000256" key="1">
    <source>
        <dbReference type="ARBA" id="ARBA00006285"/>
    </source>
</evidence>
<dbReference type="SUPFAM" id="SSF49899">
    <property type="entry name" value="Concanavalin A-like lectins/glucanases"/>
    <property type="match status" value="1"/>
</dbReference>
<feature type="domain" description="F5/8 type C" evidence="7">
    <location>
        <begin position="1216"/>
        <end position="1365"/>
    </location>
</feature>
<dbReference type="SUPFAM" id="SSF49785">
    <property type="entry name" value="Galactose-binding domain-like"/>
    <property type="match status" value="3"/>
</dbReference>
<feature type="domain" description="F5/8 type C" evidence="7">
    <location>
        <begin position="26"/>
        <end position="156"/>
    </location>
</feature>
<dbReference type="PANTHER" id="PTHR43678">
    <property type="entry name" value="PUTATIVE (AFU_ORTHOLOGUE AFUA_2G00640)-RELATED"/>
    <property type="match status" value="1"/>
</dbReference>
<organism evidence="8 9">
    <name type="scientific">Faecalibacillus intestinalis</name>
    <dbReference type="NCBI Taxonomy" id="1982626"/>
    <lineage>
        <taxon>Bacteria</taxon>
        <taxon>Bacillati</taxon>
        <taxon>Bacillota</taxon>
        <taxon>Erysipelotrichia</taxon>
        <taxon>Erysipelotrichales</taxon>
        <taxon>Coprobacillaceae</taxon>
        <taxon>Faecalibacillus</taxon>
    </lineage>
</organism>
<dbReference type="InterPro" id="IPR029018">
    <property type="entry name" value="Hex-like_dom2"/>
</dbReference>
<dbReference type="Gene3D" id="1.20.1270.70">
    <property type="entry name" value="Designed single chain three-helix bundle"/>
    <property type="match status" value="2"/>
</dbReference>
<keyword evidence="2" id="KW-0378">Hydrolase</keyword>
<proteinExistence type="inferred from homology"/>
<dbReference type="PRINTS" id="PR00738">
    <property type="entry name" value="GLHYDRLASE20"/>
</dbReference>
<keyword evidence="9" id="KW-1185">Reference proteome</keyword>
<dbReference type="InterPro" id="IPR025705">
    <property type="entry name" value="Beta_hexosaminidase_sua/sub"/>
</dbReference>
<evidence type="ECO:0000313" key="9">
    <source>
        <dbReference type="Proteomes" id="UP000240974"/>
    </source>
</evidence>
<dbReference type="Pfam" id="PF07554">
    <property type="entry name" value="FIVAR"/>
    <property type="match status" value="3"/>
</dbReference>